<evidence type="ECO:0000313" key="1">
    <source>
        <dbReference type="EMBL" id="ATU84001.1"/>
    </source>
</evidence>
<reference evidence="1" key="1">
    <citation type="journal article" date="2018" name="Aquaculture">
        <title>Complete genome sequence of a white spot syndrome virus associated with a disease incursion in Australia.</title>
        <authorList>
            <person name="Oakey J."/>
            <person name="Smith C.S."/>
        </authorList>
    </citation>
    <scope>NUCLEOTIDE SEQUENCE [LARGE SCALE GENOMIC DNA]</scope>
    <source>
        <strain evidence="1">WSSV-AU</strain>
    </source>
</reference>
<dbReference type="Proteomes" id="UP000267516">
    <property type="component" value="Segment"/>
</dbReference>
<accession>A0A2D3I6G0</accession>
<protein>
    <submittedName>
        <fullName evidence="1">ORF906</fullName>
    </submittedName>
</protein>
<organism evidence="1">
    <name type="scientific">White spot syndrome virus</name>
    <dbReference type="NCBI Taxonomy" id="342409"/>
    <lineage>
        <taxon>Viruses</taxon>
        <taxon>Viruses incertae sedis</taxon>
        <taxon>Naldaviricetes</taxon>
        <taxon>Nimaviridae</taxon>
        <taxon>Whispovirus</taxon>
    </lineage>
</organism>
<proteinExistence type="predicted"/>
<dbReference type="EMBL" id="MF768985">
    <property type="protein sequence ID" value="ATU84001.1"/>
    <property type="molecule type" value="Genomic_DNA"/>
</dbReference>
<name>A0A2D3I6G0_9VIRU</name>
<sequence length="70" mass="8494">MYPLSRNDLSRNELKRFWVLADPDIWNSYQLDEHGRVCVCFGGHYTTIFLHQKFFKNFFSSLEFRGWTAR</sequence>